<comment type="caution">
    <text evidence="1">The sequence shown here is derived from an EMBL/GenBank/DDBJ whole genome shotgun (WGS) entry which is preliminary data.</text>
</comment>
<evidence type="ECO:0000313" key="2">
    <source>
        <dbReference type="Proteomes" id="UP000800093"/>
    </source>
</evidence>
<name>A0A9P4KD68_9PLEO</name>
<dbReference type="AlphaFoldDB" id="A0A9P4KD68"/>
<keyword evidence="2" id="KW-1185">Reference proteome</keyword>
<accession>A0A9P4KD68</accession>
<proteinExistence type="predicted"/>
<sequence>MSDCRQPTQHEILPKHQRPRQLRICSCPESRATSHRTCHVRNSIHLQLVLDGQHKQAFTTPNKRHCSLKPRSPAHGLLSLFEPPHSDMAHQCLSSNGTSRASERLTAAAITLSSRRLKTEAYQKAQARSANNHPLFEITNCLYTIYPHVPYPYMAPYRSARPTHRRGPASYHFRNVFPATAQPAAGESEPPCVHQSPFDCPTVCARVATRIGDAERSRSGGDIQVPGSFDPGFLIVRIRPSACCRGLRACLNLHLIPITQVSIQNAQTRKGLCLYALARFRSEKATHLPTTQSA</sequence>
<gene>
    <name evidence="1" type="ORF">CC78DRAFT_616756</name>
</gene>
<organism evidence="1 2">
    <name type="scientific">Lojkania enalia</name>
    <dbReference type="NCBI Taxonomy" id="147567"/>
    <lineage>
        <taxon>Eukaryota</taxon>
        <taxon>Fungi</taxon>
        <taxon>Dikarya</taxon>
        <taxon>Ascomycota</taxon>
        <taxon>Pezizomycotina</taxon>
        <taxon>Dothideomycetes</taxon>
        <taxon>Pleosporomycetidae</taxon>
        <taxon>Pleosporales</taxon>
        <taxon>Pleosporales incertae sedis</taxon>
        <taxon>Lojkania</taxon>
    </lineage>
</organism>
<evidence type="ECO:0000313" key="1">
    <source>
        <dbReference type="EMBL" id="KAF2264325.1"/>
    </source>
</evidence>
<protein>
    <submittedName>
        <fullName evidence="1">Uncharacterized protein</fullName>
    </submittedName>
</protein>
<dbReference type="EMBL" id="ML986616">
    <property type="protein sequence ID" value="KAF2264325.1"/>
    <property type="molecule type" value="Genomic_DNA"/>
</dbReference>
<reference evidence="2" key="1">
    <citation type="journal article" date="2020" name="Stud. Mycol.">
        <title>101 Dothideomycetes genomes: A test case for predicting lifestyles and emergence of pathogens.</title>
        <authorList>
            <person name="Haridas S."/>
            <person name="Albert R."/>
            <person name="Binder M."/>
            <person name="Bloem J."/>
            <person name="LaButti K."/>
            <person name="Salamov A."/>
            <person name="Andreopoulos B."/>
            <person name="Baker S."/>
            <person name="Barry K."/>
            <person name="Bills G."/>
            <person name="Bluhm B."/>
            <person name="Cannon C."/>
            <person name="Castanera R."/>
            <person name="Culley D."/>
            <person name="Daum C."/>
            <person name="Ezra D."/>
            <person name="Gonzalez J."/>
            <person name="Henrissat B."/>
            <person name="Kuo A."/>
            <person name="Liang C."/>
            <person name="Lipzen A."/>
            <person name="Lutzoni F."/>
            <person name="Magnuson J."/>
            <person name="Mondo S."/>
            <person name="Nolan M."/>
            <person name="Ohm R."/>
            <person name="Pangilinan J."/>
            <person name="Park H.-J."/>
            <person name="Ramirez L."/>
            <person name="Alfaro M."/>
            <person name="Sun H."/>
            <person name="Tritt A."/>
            <person name="Yoshinaga Y."/>
            <person name="Zwiers L.-H."/>
            <person name="Turgeon B."/>
            <person name="Goodwin S."/>
            <person name="Spatafora J."/>
            <person name="Crous P."/>
            <person name="Grigoriev I."/>
        </authorList>
    </citation>
    <scope>NUCLEOTIDE SEQUENCE [LARGE SCALE GENOMIC DNA]</scope>
    <source>
        <strain evidence="2">CBS 304.66</strain>
    </source>
</reference>
<dbReference type="Proteomes" id="UP000800093">
    <property type="component" value="Unassembled WGS sequence"/>
</dbReference>